<dbReference type="Proteomes" id="UP001500707">
    <property type="component" value="Unassembled WGS sequence"/>
</dbReference>
<keyword evidence="2" id="KW-1185">Reference proteome</keyword>
<proteinExistence type="predicted"/>
<protein>
    <submittedName>
        <fullName evidence="1">Uncharacterized protein</fullName>
    </submittedName>
</protein>
<organism evidence="1 2">
    <name type="scientific">Streptomyces osmaniensis</name>
    <dbReference type="NCBI Taxonomy" id="593134"/>
    <lineage>
        <taxon>Bacteria</taxon>
        <taxon>Bacillati</taxon>
        <taxon>Actinomycetota</taxon>
        <taxon>Actinomycetes</taxon>
        <taxon>Kitasatosporales</taxon>
        <taxon>Streptomycetaceae</taxon>
        <taxon>Streptomyces</taxon>
    </lineage>
</organism>
<evidence type="ECO:0000313" key="2">
    <source>
        <dbReference type="Proteomes" id="UP001500707"/>
    </source>
</evidence>
<dbReference type="EMBL" id="BAABCE010000001">
    <property type="protein sequence ID" value="GAA3528239.1"/>
    <property type="molecule type" value="Genomic_DNA"/>
</dbReference>
<comment type="caution">
    <text evidence="1">The sequence shown here is derived from an EMBL/GenBank/DDBJ whole genome shotgun (WGS) entry which is preliminary data.</text>
</comment>
<reference evidence="2" key="1">
    <citation type="journal article" date="2019" name="Int. J. Syst. Evol. Microbiol.">
        <title>The Global Catalogue of Microorganisms (GCM) 10K type strain sequencing project: providing services to taxonomists for standard genome sequencing and annotation.</title>
        <authorList>
            <consortium name="The Broad Institute Genomics Platform"/>
            <consortium name="The Broad Institute Genome Sequencing Center for Infectious Disease"/>
            <person name="Wu L."/>
            <person name="Ma J."/>
        </authorList>
    </citation>
    <scope>NUCLEOTIDE SEQUENCE [LARGE SCALE GENOMIC DNA]</scope>
    <source>
        <strain evidence="2">JCM 17656</strain>
    </source>
</reference>
<gene>
    <name evidence="1" type="ORF">GCM10022295_07780</name>
</gene>
<accession>A0ABP6V7E1</accession>
<sequence length="148" mass="16675">MPAPTWFPTWGDRIMPPTLTLPAEHSMGVWLPNKSFSEQSATVQINLESAGYVEWDPAQECFSVSNRNLIRLANNLLRRFPLVAVGREYNSEERCTASCQNAKGHLCTCSCQALHHGKGKWMSGWQIAERQTSQVGGNKWSWLLVRQG</sequence>
<evidence type="ECO:0000313" key="1">
    <source>
        <dbReference type="EMBL" id="GAA3528239.1"/>
    </source>
</evidence>
<name>A0ABP6V7E1_9ACTN</name>